<organism evidence="1 2">
    <name type="scientific">Acorus calamus</name>
    <name type="common">Sweet flag</name>
    <dbReference type="NCBI Taxonomy" id="4465"/>
    <lineage>
        <taxon>Eukaryota</taxon>
        <taxon>Viridiplantae</taxon>
        <taxon>Streptophyta</taxon>
        <taxon>Embryophyta</taxon>
        <taxon>Tracheophyta</taxon>
        <taxon>Spermatophyta</taxon>
        <taxon>Magnoliopsida</taxon>
        <taxon>Liliopsida</taxon>
        <taxon>Acoraceae</taxon>
        <taxon>Acorus</taxon>
    </lineage>
</organism>
<sequence length="164" mass="17760">MEGEPKLEWEGKATATLTNTTADQAWSLMKDFTNLQKLLPTLHTCHLVEGTDGEPGCVRYCSSAGGDGGVIWAKERLIETDPVNRFNRYVVEENNMGIRRYSGRIGAVDGGSGGGGGCVIEWSYVADPMEGWPKEGFEAYLWSSIEIIARRIEETLQGGGGAGV</sequence>
<proteinExistence type="predicted"/>
<dbReference type="PANTHER" id="PTHR33789:SF11">
    <property type="entry name" value="OS05G0202300 PROTEIN"/>
    <property type="match status" value="1"/>
</dbReference>
<comment type="caution">
    <text evidence="1">The sequence shown here is derived from an EMBL/GenBank/DDBJ whole genome shotgun (WGS) entry which is preliminary data.</text>
</comment>
<dbReference type="AlphaFoldDB" id="A0AAV9EMP0"/>
<evidence type="ECO:0000313" key="2">
    <source>
        <dbReference type="Proteomes" id="UP001180020"/>
    </source>
</evidence>
<dbReference type="SUPFAM" id="SSF55961">
    <property type="entry name" value="Bet v1-like"/>
    <property type="match status" value="1"/>
</dbReference>
<dbReference type="InterPro" id="IPR023393">
    <property type="entry name" value="START-like_dom_sf"/>
</dbReference>
<keyword evidence="2" id="KW-1185">Reference proteome</keyword>
<accession>A0AAV9EMP0</accession>
<gene>
    <name evidence="1" type="primary">LFS</name>
    <name evidence="1" type="ORF">QJS10_CPA06g00800</name>
</gene>
<protein>
    <submittedName>
        <fullName evidence="1">Lachrymatory-factor synthase</fullName>
    </submittedName>
</protein>
<name>A0AAV9EMP0_ACOCL</name>
<evidence type="ECO:0000313" key="1">
    <source>
        <dbReference type="EMBL" id="KAK1315065.1"/>
    </source>
</evidence>
<reference evidence="1" key="2">
    <citation type="submission" date="2023-06" db="EMBL/GenBank/DDBJ databases">
        <authorList>
            <person name="Ma L."/>
            <person name="Liu K.-W."/>
            <person name="Li Z."/>
            <person name="Hsiao Y.-Y."/>
            <person name="Qi Y."/>
            <person name="Fu T."/>
            <person name="Tang G."/>
            <person name="Zhang D."/>
            <person name="Sun W.-H."/>
            <person name="Liu D.-K."/>
            <person name="Li Y."/>
            <person name="Chen G.-Z."/>
            <person name="Liu X.-D."/>
            <person name="Liao X.-Y."/>
            <person name="Jiang Y.-T."/>
            <person name="Yu X."/>
            <person name="Hao Y."/>
            <person name="Huang J."/>
            <person name="Zhao X.-W."/>
            <person name="Ke S."/>
            <person name="Chen Y.-Y."/>
            <person name="Wu W.-L."/>
            <person name="Hsu J.-L."/>
            <person name="Lin Y.-F."/>
            <person name="Huang M.-D."/>
            <person name="Li C.-Y."/>
            <person name="Huang L."/>
            <person name="Wang Z.-W."/>
            <person name="Zhao X."/>
            <person name="Zhong W.-Y."/>
            <person name="Peng D.-H."/>
            <person name="Ahmad S."/>
            <person name="Lan S."/>
            <person name="Zhang J.-S."/>
            <person name="Tsai W.-C."/>
            <person name="Van De Peer Y."/>
            <person name="Liu Z.-J."/>
        </authorList>
    </citation>
    <scope>NUCLEOTIDE SEQUENCE</scope>
    <source>
        <strain evidence="1">CP</strain>
        <tissue evidence="1">Leaves</tissue>
    </source>
</reference>
<reference evidence="1" key="1">
    <citation type="journal article" date="2023" name="Nat. Commun.">
        <title>Diploid and tetraploid genomes of Acorus and the evolution of monocots.</title>
        <authorList>
            <person name="Ma L."/>
            <person name="Liu K.W."/>
            <person name="Li Z."/>
            <person name="Hsiao Y.Y."/>
            <person name="Qi Y."/>
            <person name="Fu T."/>
            <person name="Tang G.D."/>
            <person name="Zhang D."/>
            <person name="Sun W.H."/>
            <person name="Liu D.K."/>
            <person name="Li Y."/>
            <person name="Chen G.Z."/>
            <person name="Liu X.D."/>
            <person name="Liao X.Y."/>
            <person name="Jiang Y.T."/>
            <person name="Yu X."/>
            <person name="Hao Y."/>
            <person name="Huang J."/>
            <person name="Zhao X.W."/>
            <person name="Ke S."/>
            <person name="Chen Y.Y."/>
            <person name="Wu W.L."/>
            <person name="Hsu J.L."/>
            <person name="Lin Y.F."/>
            <person name="Huang M.D."/>
            <person name="Li C.Y."/>
            <person name="Huang L."/>
            <person name="Wang Z.W."/>
            <person name="Zhao X."/>
            <person name="Zhong W.Y."/>
            <person name="Peng D.H."/>
            <person name="Ahmad S."/>
            <person name="Lan S."/>
            <person name="Zhang J.S."/>
            <person name="Tsai W.C."/>
            <person name="Van de Peer Y."/>
            <person name="Liu Z.J."/>
        </authorList>
    </citation>
    <scope>NUCLEOTIDE SEQUENCE</scope>
    <source>
        <strain evidence="1">CP</strain>
    </source>
</reference>
<dbReference type="InterPro" id="IPR019587">
    <property type="entry name" value="Polyketide_cyclase/dehydratase"/>
</dbReference>
<dbReference type="Gene3D" id="3.30.530.20">
    <property type="match status" value="1"/>
</dbReference>
<dbReference type="InterPro" id="IPR053249">
    <property type="entry name" value="LFS"/>
</dbReference>
<dbReference type="Proteomes" id="UP001180020">
    <property type="component" value="Unassembled WGS sequence"/>
</dbReference>
<dbReference type="PANTHER" id="PTHR33789">
    <property type="entry name" value="LACHRYMATORY-FACTOR SYNTHASE"/>
    <property type="match status" value="1"/>
</dbReference>
<dbReference type="Pfam" id="PF10604">
    <property type="entry name" value="Polyketide_cyc2"/>
    <property type="match status" value="1"/>
</dbReference>
<dbReference type="CDD" id="cd07821">
    <property type="entry name" value="PYR_PYL_RCAR_like"/>
    <property type="match status" value="1"/>
</dbReference>
<dbReference type="EMBL" id="JAUJYO010000006">
    <property type="protein sequence ID" value="KAK1315065.1"/>
    <property type="molecule type" value="Genomic_DNA"/>
</dbReference>